<proteinExistence type="predicted"/>
<feature type="chain" id="PRO_5047461973" evidence="1">
    <location>
        <begin position="21"/>
        <end position="240"/>
    </location>
</feature>
<dbReference type="Pfam" id="PF10988">
    <property type="entry name" value="DUF2807"/>
    <property type="match status" value="1"/>
</dbReference>
<feature type="signal peptide" evidence="1">
    <location>
        <begin position="1"/>
        <end position="20"/>
    </location>
</feature>
<dbReference type="EMBL" id="JBHTBN010000006">
    <property type="protein sequence ID" value="MFC7358293.1"/>
    <property type="molecule type" value="Genomic_DNA"/>
</dbReference>
<dbReference type="RefSeq" id="WP_380218230.1">
    <property type="nucleotide sequence ID" value="NZ_JBHTBN010000006.1"/>
</dbReference>
<reference evidence="4" key="1">
    <citation type="journal article" date="2019" name="Int. J. Syst. Evol. Microbiol.">
        <title>The Global Catalogue of Microorganisms (GCM) 10K type strain sequencing project: providing services to taxonomists for standard genome sequencing and annotation.</title>
        <authorList>
            <consortium name="The Broad Institute Genomics Platform"/>
            <consortium name="The Broad Institute Genome Sequencing Center for Infectious Disease"/>
            <person name="Wu L."/>
            <person name="Ma J."/>
        </authorList>
    </citation>
    <scope>NUCLEOTIDE SEQUENCE [LARGE SCALE GENOMIC DNA]</scope>
    <source>
        <strain evidence="4">CGMCC 1.16306</strain>
    </source>
</reference>
<feature type="domain" description="Putative auto-transporter adhesin head GIN" evidence="2">
    <location>
        <begin position="44"/>
        <end position="224"/>
    </location>
</feature>
<dbReference type="Gene3D" id="2.160.20.120">
    <property type="match status" value="1"/>
</dbReference>
<dbReference type="PROSITE" id="PS51257">
    <property type="entry name" value="PROKAR_LIPOPROTEIN"/>
    <property type="match status" value="1"/>
</dbReference>
<evidence type="ECO:0000313" key="4">
    <source>
        <dbReference type="Proteomes" id="UP001596415"/>
    </source>
</evidence>
<name>A0ABW2MUB4_9FLAO</name>
<evidence type="ECO:0000259" key="2">
    <source>
        <dbReference type="Pfam" id="PF10988"/>
    </source>
</evidence>
<evidence type="ECO:0000256" key="1">
    <source>
        <dbReference type="SAM" id="SignalP"/>
    </source>
</evidence>
<keyword evidence="1" id="KW-0732">Signal</keyword>
<dbReference type="InterPro" id="IPR021255">
    <property type="entry name" value="DUF2807"/>
</dbReference>
<protein>
    <submittedName>
        <fullName evidence="3">Head GIN domain-containing protein</fullName>
    </submittedName>
</protein>
<gene>
    <name evidence="3" type="ORF">ACFQO1_11385</name>
</gene>
<organism evidence="3 4">
    <name type="scientific">Jejudonia soesokkakensis</name>
    <dbReference type="NCBI Taxonomy" id="1323432"/>
    <lineage>
        <taxon>Bacteria</taxon>
        <taxon>Pseudomonadati</taxon>
        <taxon>Bacteroidota</taxon>
        <taxon>Flavobacteriia</taxon>
        <taxon>Flavobacteriales</taxon>
        <taxon>Flavobacteriaceae</taxon>
        <taxon>Jejudonia</taxon>
    </lineage>
</organism>
<sequence length="240" mass="25159">MRTYSILIAFVAIATLSSCNFDINLGSVDGDGNVTTETRIQGEAFDEIKSAAGIEVFLVEGTETKVEIEADQNLQEIISTRIENGKLTIKAEENIGRSKAKKAYVTFTSLRGIYASSGSEISSNSVMKAETLDIDASSGADIELEVFSKTIRAEASSGADIVLTGKASDLDADASSGSDIDAKELVVISCVAEASSGADITVNVKDKLNARASSGGDINYYGNPTAVTNNSSRSGNVEKM</sequence>
<keyword evidence="4" id="KW-1185">Reference proteome</keyword>
<comment type="caution">
    <text evidence="3">The sequence shown here is derived from an EMBL/GenBank/DDBJ whole genome shotgun (WGS) entry which is preliminary data.</text>
</comment>
<accession>A0ABW2MUB4</accession>
<evidence type="ECO:0000313" key="3">
    <source>
        <dbReference type="EMBL" id="MFC7358293.1"/>
    </source>
</evidence>
<dbReference type="Proteomes" id="UP001596415">
    <property type="component" value="Unassembled WGS sequence"/>
</dbReference>